<feature type="modified residue" description="4-aspartylphosphate" evidence="6">
    <location>
        <position position="620"/>
    </location>
</feature>
<comment type="catalytic activity">
    <reaction evidence="1">
        <text>ATP + protein L-histidine = ADP + protein N-phospho-L-histidine.</text>
        <dbReference type="EC" id="2.7.13.3"/>
    </reaction>
</comment>
<dbReference type="GO" id="GO:0000155">
    <property type="term" value="F:phosphorelay sensor kinase activity"/>
    <property type="evidence" value="ECO:0007669"/>
    <property type="project" value="InterPro"/>
</dbReference>
<dbReference type="AlphaFoldDB" id="A0A482J097"/>
<evidence type="ECO:0000256" key="4">
    <source>
        <dbReference type="ARBA" id="ARBA00022679"/>
    </source>
</evidence>
<dbReference type="SUPFAM" id="SSF55874">
    <property type="entry name" value="ATPase domain of HSP90 chaperone/DNA topoisomerase II/histidine kinase"/>
    <property type="match status" value="1"/>
</dbReference>
<sequence>MMDRTESVAKATLETESTLEPSGNNRPATWCADVLSKVLDSQCESLVDETMRLARLHGYTDQTSSLRGAWTAAVERINLCLAACLSDPHRQEMIDGRHDFCNDPHFIPLRASAKHHYDLGIPLQMYNGLIKLYRRVYLKHFSHYKNDLTTVAGCATLPQPEAFAASLDEFFDKAELVCLLPWSDRTPEDAALSDSLRRVIRERDRYFTVFECLRDPVFIVGADDKLITANQPALDTFLFLSETGALTYWLALQEHRATLQSIADEILGTPGHEWDAIWMQTRLGKRCFDIRVRELDDAADKLEPCRLILLHDVTEHYKALQQAREAERAMSLFLATMAHEIRAPLHSVLGAASLMRDAVPSEVPKLGDLLSISARSLSTTLDNVLSFSRFAYQAPEPHPTVVSPAQALHDLVRVKDVLARQQGVPLQLQIAPDVPAVALLDWSMVQQILGNLLQNALRHDDGRGVMVTLEYTTDTLVFQIADHGHGLDPDIRAMLEAPPVELRPRATGMNGTGLGLGIAQRMTLALGGRLTALDCNEGALLELRLPLEQPVQHFPQSVQVNRDALFEFSCLLVDDDPINALVTVAMLERMGISVDHANTLEQAYSLCEVDRSAYSVFIVDGRLPDGTGVEFAKYLRRDPILRKAPILLLSANVEWICASTDDSSLFAALLEKPLDADSLEQAIRTGIQPKRKIPSDFHMLEGISPDVRLRMAEAFATQCAEFVALLATDEIAADGAGLAARAHKLASGAATFGLRDTAAALIRFERTQHDPRNNALTLANIHALMRACTLPQDWASRAGMTA</sequence>
<feature type="compositionally biased region" description="Polar residues" evidence="7">
    <location>
        <begin position="14"/>
        <end position="25"/>
    </location>
</feature>
<evidence type="ECO:0000256" key="3">
    <source>
        <dbReference type="ARBA" id="ARBA00022553"/>
    </source>
</evidence>
<dbReference type="PROSITE" id="PS50109">
    <property type="entry name" value="HIS_KIN"/>
    <property type="match status" value="1"/>
</dbReference>
<dbReference type="SMART" id="SM00388">
    <property type="entry name" value="HisKA"/>
    <property type="match status" value="1"/>
</dbReference>
<dbReference type="PANTHER" id="PTHR43047">
    <property type="entry name" value="TWO-COMPONENT HISTIDINE PROTEIN KINASE"/>
    <property type="match status" value="1"/>
</dbReference>
<name>A0A482J097_9BURK</name>
<dbReference type="InterPro" id="IPR004358">
    <property type="entry name" value="Sig_transdc_His_kin-like_C"/>
</dbReference>
<dbReference type="InterPro" id="IPR036890">
    <property type="entry name" value="HATPase_C_sf"/>
</dbReference>
<protein>
    <recommendedName>
        <fullName evidence="2">histidine kinase</fullName>
        <ecNumber evidence="2">2.7.13.3</ecNumber>
    </recommendedName>
</protein>
<dbReference type="Pfam" id="PF00072">
    <property type="entry name" value="Response_reg"/>
    <property type="match status" value="1"/>
</dbReference>
<dbReference type="Gene3D" id="1.10.287.130">
    <property type="match status" value="1"/>
</dbReference>
<evidence type="ECO:0000256" key="1">
    <source>
        <dbReference type="ARBA" id="ARBA00000085"/>
    </source>
</evidence>
<evidence type="ECO:0000259" key="8">
    <source>
        <dbReference type="PROSITE" id="PS50109"/>
    </source>
</evidence>
<evidence type="ECO:0000259" key="9">
    <source>
        <dbReference type="PROSITE" id="PS50110"/>
    </source>
</evidence>
<dbReference type="InterPro" id="IPR003661">
    <property type="entry name" value="HisK_dim/P_dom"/>
</dbReference>
<dbReference type="Pfam" id="PF00512">
    <property type="entry name" value="HisKA"/>
    <property type="match status" value="1"/>
</dbReference>
<keyword evidence="4" id="KW-0808">Transferase</keyword>
<proteinExistence type="predicted"/>
<feature type="region of interest" description="Disordered" evidence="7">
    <location>
        <begin position="1"/>
        <end position="25"/>
    </location>
</feature>
<dbReference type="Gene3D" id="3.30.565.10">
    <property type="entry name" value="Histidine kinase-like ATPase, C-terminal domain"/>
    <property type="match status" value="1"/>
</dbReference>
<keyword evidence="5" id="KW-0418">Kinase</keyword>
<evidence type="ECO:0000313" key="11">
    <source>
        <dbReference type="Proteomes" id="UP000253772"/>
    </source>
</evidence>
<evidence type="ECO:0000313" key="10">
    <source>
        <dbReference type="EMBL" id="QBP12534.1"/>
    </source>
</evidence>
<dbReference type="PANTHER" id="PTHR43047:SF64">
    <property type="entry name" value="HISTIDINE KINASE CONTAINING CHEY-HOMOLOGOUS RECEIVER DOMAIN AND PAS DOMAIN-RELATED"/>
    <property type="match status" value="1"/>
</dbReference>
<dbReference type="Gene3D" id="3.40.50.2300">
    <property type="match status" value="1"/>
</dbReference>
<feature type="domain" description="Response regulatory" evidence="9">
    <location>
        <begin position="569"/>
        <end position="687"/>
    </location>
</feature>
<dbReference type="Proteomes" id="UP000253772">
    <property type="component" value="Chromosome c2"/>
</dbReference>
<dbReference type="InterPro" id="IPR003594">
    <property type="entry name" value="HATPase_dom"/>
</dbReference>
<evidence type="ECO:0000256" key="5">
    <source>
        <dbReference type="ARBA" id="ARBA00022777"/>
    </source>
</evidence>
<dbReference type="EMBL" id="CP037901">
    <property type="protein sequence ID" value="QBP12534.1"/>
    <property type="molecule type" value="Genomic_DNA"/>
</dbReference>
<evidence type="ECO:0000256" key="2">
    <source>
        <dbReference type="ARBA" id="ARBA00012438"/>
    </source>
</evidence>
<dbReference type="CDD" id="cd00082">
    <property type="entry name" value="HisKA"/>
    <property type="match status" value="1"/>
</dbReference>
<dbReference type="SUPFAM" id="SSF47384">
    <property type="entry name" value="Homodimeric domain of signal transducing histidine kinase"/>
    <property type="match status" value="1"/>
</dbReference>
<reference evidence="10 11" key="1">
    <citation type="submission" date="2019-03" db="EMBL/GenBank/DDBJ databases">
        <title>Comparative insights into the high quality Complete genome sequence of highly metal resistant Cupriavidus metallidurans strain BS1 isolated from a gold-copper mine.</title>
        <authorList>
            <person name="Mazhar H.S."/>
            <person name="Rensing C."/>
        </authorList>
    </citation>
    <scope>NUCLEOTIDE SEQUENCE [LARGE SCALE GENOMIC DNA]</scope>
    <source>
        <strain evidence="10 11">BS1</strain>
    </source>
</reference>
<dbReference type="InterPro" id="IPR001789">
    <property type="entry name" value="Sig_transdc_resp-reg_receiver"/>
</dbReference>
<gene>
    <name evidence="10" type="ORF">DDF84_022710</name>
</gene>
<evidence type="ECO:0000256" key="7">
    <source>
        <dbReference type="SAM" id="MobiDB-lite"/>
    </source>
</evidence>
<dbReference type="OrthoDB" id="9796305at2"/>
<dbReference type="SMART" id="SM00448">
    <property type="entry name" value="REC"/>
    <property type="match status" value="1"/>
</dbReference>
<organism evidence="10 11">
    <name type="scientific">Cupriavidus metallidurans</name>
    <dbReference type="NCBI Taxonomy" id="119219"/>
    <lineage>
        <taxon>Bacteria</taxon>
        <taxon>Pseudomonadati</taxon>
        <taxon>Pseudomonadota</taxon>
        <taxon>Betaproteobacteria</taxon>
        <taxon>Burkholderiales</taxon>
        <taxon>Burkholderiaceae</taxon>
        <taxon>Cupriavidus</taxon>
    </lineage>
</organism>
<dbReference type="Pfam" id="PF02518">
    <property type="entry name" value="HATPase_c"/>
    <property type="match status" value="1"/>
</dbReference>
<dbReference type="EC" id="2.7.13.3" evidence="2"/>
<dbReference type="PROSITE" id="PS50110">
    <property type="entry name" value="RESPONSE_REGULATORY"/>
    <property type="match status" value="1"/>
</dbReference>
<dbReference type="SUPFAM" id="SSF47226">
    <property type="entry name" value="Histidine-containing phosphotransfer domain, HPT domain"/>
    <property type="match status" value="1"/>
</dbReference>
<dbReference type="SMART" id="SM00387">
    <property type="entry name" value="HATPase_c"/>
    <property type="match status" value="1"/>
</dbReference>
<dbReference type="InterPro" id="IPR011006">
    <property type="entry name" value="CheY-like_superfamily"/>
</dbReference>
<dbReference type="SUPFAM" id="SSF52172">
    <property type="entry name" value="CheY-like"/>
    <property type="match status" value="1"/>
</dbReference>
<dbReference type="InterPro" id="IPR036641">
    <property type="entry name" value="HPT_dom_sf"/>
</dbReference>
<dbReference type="InterPro" id="IPR005467">
    <property type="entry name" value="His_kinase_dom"/>
</dbReference>
<dbReference type="CDD" id="cd17546">
    <property type="entry name" value="REC_hyHK_CKI1_RcsC-like"/>
    <property type="match status" value="1"/>
</dbReference>
<evidence type="ECO:0000256" key="6">
    <source>
        <dbReference type="PROSITE-ProRule" id="PRU00169"/>
    </source>
</evidence>
<dbReference type="PRINTS" id="PR00344">
    <property type="entry name" value="BCTRLSENSOR"/>
</dbReference>
<keyword evidence="3 6" id="KW-0597">Phosphoprotein</keyword>
<accession>A0A482J097</accession>
<dbReference type="InterPro" id="IPR036097">
    <property type="entry name" value="HisK_dim/P_sf"/>
</dbReference>
<feature type="domain" description="Histidine kinase" evidence="8">
    <location>
        <begin position="336"/>
        <end position="549"/>
    </location>
</feature>